<gene>
    <name evidence="2" type="ORF">E2562_022045</name>
</gene>
<keyword evidence="3" id="KW-1185">Reference proteome</keyword>
<sequence length="71" mass="7684">MGNGDPDRAPPSGSRNNSVLVGRLGETDGSHVSPIYLLRCGFGGWPIHRASQGRAWVWDLRQVTSGQILPE</sequence>
<accession>A0A6G1ENM7</accession>
<dbReference type="Proteomes" id="UP000479710">
    <property type="component" value="Unassembled WGS sequence"/>
</dbReference>
<name>A0A6G1ENM7_9ORYZ</name>
<evidence type="ECO:0000313" key="2">
    <source>
        <dbReference type="EMBL" id="KAF0926216.1"/>
    </source>
</evidence>
<evidence type="ECO:0000256" key="1">
    <source>
        <dbReference type="SAM" id="MobiDB-lite"/>
    </source>
</evidence>
<organism evidence="2 3">
    <name type="scientific">Oryza meyeriana var. granulata</name>
    <dbReference type="NCBI Taxonomy" id="110450"/>
    <lineage>
        <taxon>Eukaryota</taxon>
        <taxon>Viridiplantae</taxon>
        <taxon>Streptophyta</taxon>
        <taxon>Embryophyta</taxon>
        <taxon>Tracheophyta</taxon>
        <taxon>Spermatophyta</taxon>
        <taxon>Magnoliopsida</taxon>
        <taxon>Liliopsida</taxon>
        <taxon>Poales</taxon>
        <taxon>Poaceae</taxon>
        <taxon>BOP clade</taxon>
        <taxon>Oryzoideae</taxon>
        <taxon>Oryzeae</taxon>
        <taxon>Oryzinae</taxon>
        <taxon>Oryza</taxon>
        <taxon>Oryza meyeriana</taxon>
    </lineage>
</organism>
<dbReference type="AlphaFoldDB" id="A0A6G1ENM7"/>
<evidence type="ECO:0000313" key="3">
    <source>
        <dbReference type="Proteomes" id="UP000479710"/>
    </source>
</evidence>
<protein>
    <submittedName>
        <fullName evidence="2">Uncharacterized protein</fullName>
    </submittedName>
</protein>
<proteinExistence type="predicted"/>
<reference evidence="2 3" key="1">
    <citation type="submission" date="2019-11" db="EMBL/GenBank/DDBJ databases">
        <title>Whole genome sequence of Oryza granulata.</title>
        <authorList>
            <person name="Li W."/>
        </authorList>
    </citation>
    <scope>NUCLEOTIDE SEQUENCE [LARGE SCALE GENOMIC DNA]</scope>
    <source>
        <strain evidence="3">cv. Menghai</strain>
        <tissue evidence="2">Leaf</tissue>
    </source>
</reference>
<comment type="caution">
    <text evidence="2">The sequence shown here is derived from an EMBL/GenBank/DDBJ whole genome shotgun (WGS) entry which is preliminary data.</text>
</comment>
<dbReference type="EMBL" id="SPHZ02000003">
    <property type="protein sequence ID" value="KAF0926216.1"/>
    <property type="molecule type" value="Genomic_DNA"/>
</dbReference>
<feature type="region of interest" description="Disordered" evidence="1">
    <location>
        <begin position="1"/>
        <end position="22"/>
    </location>
</feature>